<dbReference type="Gramene" id="AET1Gv20681600.17">
    <property type="protein sequence ID" value="AET1Gv20681600.17"/>
    <property type="gene ID" value="AET1Gv20681600"/>
</dbReference>
<reference evidence="2" key="1">
    <citation type="journal article" date="2014" name="Science">
        <title>Ancient hybridizations among the ancestral genomes of bread wheat.</title>
        <authorList>
            <consortium name="International Wheat Genome Sequencing Consortium,"/>
            <person name="Marcussen T."/>
            <person name="Sandve S.R."/>
            <person name="Heier L."/>
            <person name="Spannagl M."/>
            <person name="Pfeifer M."/>
            <person name="Jakobsen K.S."/>
            <person name="Wulff B.B."/>
            <person name="Steuernagel B."/>
            <person name="Mayer K.F."/>
            <person name="Olsen O.A."/>
        </authorList>
    </citation>
    <scope>NUCLEOTIDE SEQUENCE [LARGE SCALE GENOMIC DNA]</scope>
    <source>
        <strain evidence="2">cv. AL8/78</strain>
    </source>
</reference>
<evidence type="ECO:0000313" key="2">
    <source>
        <dbReference type="Proteomes" id="UP000015105"/>
    </source>
</evidence>
<dbReference type="Proteomes" id="UP000015105">
    <property type="component" value="Chromosome 1D"/>
</dbReference>
<reference evidence="2" key="2">
    <citation type="journal article" date="2017" name="Nat. Plants">
        <title>The Aegilops tauschii genome reveals multiple impacts of transposons.</title>
        <authorList>
            <person name="Zhao G."/>
            <person name="Zou C."/>
            <person name="Li K."/>
            <person name="Wang K."/>
            <person name="Li T."/>
            <person name="Gao L."/>
            <person name="Zhang X."/>
            <person name="Wang H."/>
            <person name="Yang Z."/>
            <person name="Liu X."/>
            <person name="Jiang W."/>
            <person name="Mao L."/>
            <person name="Kong X."/>
            <person name="Jiao Y."/>
            <person name="Jia J."/>
        </authorList>
    </citation>
    <scope>NUCLEOTIDE SEQUENCE [LARGE SCALE GENOMIC DNA]</scope>
    <source>
        <strain evidence="2">cv. AL8/78</strain>
    </source>
</reference>
<keyword evidence="2" id="KW-1185">Reference proteome</keyword>
<name>A0A452Z9H5_AEGTS</name>
<reference evidence="1" key="5">
    <citation type="journal article" date="2021" name="G3 (Bethesda)">
        <title>Aegilops tauschii genome assembly Aet v5.0 features greater sequence contiguity and improved annotation.</title>
        <authorList>
            <person name="Wang L."/>
            <person name="Zhu T."/>
            <person name="Rodriguez J.C."/>
            <person name="Deal K.R."/>
            <person name="Dubcovsky J."/>
            <person name="McGuire P.E."/>
            <person name="Lux T."/>
            <person name="Spannagl M."/>
            <person name="Mayer K.F.X."/>
            <person name="Baldrich P."/>
            <person name="Meyers B.C."/>
            <person name="Huo N."/>
            <person name="Gu Y.Q."/>
            <person name="Zhou H."/>
            <person name="Devos K.M."/>
            <person name="Bennetzen J.L."/>
            <person name="Unver T."/>
            <person name="Budak H."/>
            <person name="Gulick P.J."/>
            <person name="Galiba G."/>
            <person name="Kalapos B."/>
            <person name="Nelson D.R."/>
            <person name="Li P."/>
            <person name="You F.M."/>
            <person name="Luo M.C."/>
            <person name="Dvorak J."/>
        </authorList>
    </citation>
    <scope>NUCLEOTIDE SEQUENCE [LARGE SCALE GENOMIC DNA]</scope>
    <source>
        <strain evidence="1">cv. AL8/78</strain>
    </source>
</reference>
<sequence>RHCVAATSTCLKYPLMAHTVQHHKITRNMKLSC</sequence>
<organism evidence="1 2">
    <name type="scientific">Aegilops tauschii subsp. strangulata</name>
    <name type="common">Goatgrass</name>
    <dbReference type="NCBI Taxonomy" id="200361"/>
    <lineage>
        <taxon>Eukaryota</taxon>
        <taxon>Viridiplantae</taxon>
        <taxon>Streptophyta</taxon>
        <taxon>Embryophyta</taxon>
        <taxon>Tracheophyta</taxon>
        <taxon>Spermatophyta</taxon>
        <taxon>Magnoliopsida</taxon>
        <taxon>Liliopsida</taxon>
        <taxon>Poales</taxon>
        <taxon>Poaceae</taxon>
        <taxon>BOP clade</taxon>
        <taxon>Pooideae</taxon>
        <taxon>Triticodae</taxon>
        <taxon>Triticeae</taxon>
        <taxon>Triticinae</taxon>
        <taxon>Aegilops</taxon>
    </lineage>
</organism>
<reference evidence="1" key="3">
    <citation type="journal article" date="2017" name="Nature">
        <title>Genome sequence of the progenitor of the wheat D genome Aegilops tauschii.</title>
        <authorList>
            <person name="Luo M.C."/>
            <person name="Gu Y.Q."/>
            <person name="Puiu D."/>
            <person name="Wang H."/>
            <person name="Twardziok S.O."/>
            <person name="Deal K.R."/>
            <person name="Huo N."/>
            <person name="Zhu T."/>
            <person name="Wang L."/>
            <person name="Wang Y."/>
            <person name="McGuire P.E."/>
            <person name="Liu S."/>
            <person name="Long H."/>
            <person name="Ramasamy R.K."/>
            <person name="Rodriguez J.C."/>
            <person name="Van S.L."/>
            <person name="Yuan L."/>
            <person name="Wang Z."/>
            <person name="Xia Z."/>
            <person name="Xiao L."/>
            <person name="Anderson O.D."/>
            <person name="Ouyang S."/>
            <person name="Liang Y."/>
            <person name="Zimin A.V."/>
            <person name="Pertea G."/>
            <person name="Qi P."/>
            <person name="Bennetzen J.L."/>
            <person name="Dai X."/>
            <person name="Dawson M.W."/>
            <person name="Muller H.G."/>
            <person name="Kugler K."/>
            <person name="Rivarola-Duarte L."/>
            <person name="Spannagl M."/>
            <person name="Mayer K.F.X."/>
            <person name="Lu F.H."/>
            <person name="Bevan M.W."/>
            <person name="Leroy P."/>
            <person name="Li P."/>
            <person name="You F.M."/>
            <person name="Sun Q."/>
            <person name="Liu Z."/>
            <person name="Lyons E."/>
            <person name="Wicker T."/>
            <person name="Salzberg S.L."/>
            <person name="Devos K.M."/>
            <person name="Dvorak J."/>
        </authorList>
    </citation>
    <scope>NUCLEOTIDE SEQUENCE [LARGE SCALE GENOMIC DNA]</scope>
    <source>
        <strain evidence="1">cv. AL8/78</strain>
    </source>
</reference>
<protein>
    <submittedName>
        <fullName evidence="1">Uncharacterized protein</fullName>
    </submittedName>
</protein>
<dbReference type="EnsemblPlants" id="AET1Gv20681600.17">
    <property type="protein sequence ID" value="AET1Gv20681600.17"/>
    <property type="gene ID" value="AET1Gv20681600"/>
</dbReference>
<reference evidence="1" key="4">
    <citation type="submission" date="2019-03" db="UniProtKB">
        <authorList>
            <consortium name="EnsemblPlants"/>
        </authorList>
    </citation>
    <scope>IDENTIFICATION</scope>
</reference>
<dbReference type="AlphaFoldDB" id="A0A452Z9H5"/>
<evidence type="ECO:0000313" key="1">
    <source>
        <dbReference type="EnsemblPlants" id="AET1Gv20681600.17"/>
    </source>
</evidence>
<proteinExistence type="predicted"/>
<accession>A0A452Z9H5</accession>